<keyword evidence="1 4" id="KW-0808">Transferase</keyword>
<dbReference type="NCBIfam" id="TIGR00515">
    <property type="entry name" value="accD"/>
    <property type="match status" value="1"/>
</dbReference>
<comment type="caution">
    <text evidence="4">Lacks conserved residue(s) required for the propagation of feature annotation.</text>
</comment>
<keyword evidence="4" id="KW-0067">ATP-binding</keyword>
<evidence type="ECO:0000313" key="7">
    <source>
        <dbReference type="Proteomes" id="UP001319865"/>
    </source>
</evidence>
<dbReference type="PANTHER" id="PTHR42995">
    <property type="entry name" value="ACETYL-COENZYME A CARBOXYLASE CARBOXYL TRANSFERASE SUBUNIT BETA, CHLOROPLASTIC"/>
    <property type="match status" value="1"/>
</dbReference>
<accession>A0ABN6KTS4</accession>
<evidence type="ECO:0000259" key="5">
    <source>
        <dbReference type="PROSITE" id="PS50980"/>
    </source>
</evidence>
<comment type="subunit">
    <text evidence="4">Acetyl-CoA carboxylase is a heterohexamer composed of biotin carboxyl carrier protein (AccB), biotin carboxylase (AccC) and two subunits each of ACCase subunit alpha (AccA) and ACCase subunit beta (AccD).</text>
</comment>
<comment type="subcellular location">
    <subcellularLocation>
        <location evidence="4">Cytoplasm</location>
    </subcellularLocation>
</comment>
<keyword evidence="4" id="KW-0963">Cytoplasm</keyword>
<dbReference type="InterPro" id="IPR029045">
    <property type="entry name" value="ClpP/crotonase-like_dom_sf"/>
</dbReference>
<dbReference type="Pfam" id="PF01039">
    <property type="entry name" value="Carboxyl_trans"/>
    <property type="match status" value="1"/>
</dbReference>
<dbReference type="InterPro" id="IPR000438">
    <property type="entry name" value="Acetyl_CoA_COase_Trfase_b_su"/>
</dbReference>
<dbReference type="PANTHER" id="PTHR42995:SF5">
    <property type="entry name" value="ACETYL-COENZYME A CARBOXYLASE CARBOXYL TRANSFERASE SUBUNIT BETA, CHLOROPLASTIC"/>
    <property type="match status" value="1"/>
</dbReference>
<sequence>MTIYLIVNGSLFSTTMAWFKRQEKGITTPTEDKMDVPKGLWYKSPTGKIIDAEELARNLYVSPEDDFHVRIGSETYFEILFDNNEFVELDKNMTSKDSLNFVDTKKYSDRLKDVTAKTKLNDAVRTAVGKSKGKDIVVCCMDFAFIGGSMGGVVGEKIVRGIEHAIQHKMPFVMISKSGGARMMEAAFSLMQLAKTSVKLVQLADAKLPYISLCTDPTTGGTTASYAMLGDINISEPGALIGFAGPRVVRDTTGKDLPEGFQTAEFLLEHGFLDFITPRKELKDKINLYIDLIQNNDIR</sequence>
<dbReference type="PRINTS" id="PR01070">
    <property type="entry name" value="ACCCTRFRASEB"/>
</dbReference>
<organism evidence="6 7">
    <name type="scientific">Flavobacterium ammonificans</name>
    <dbReference type="NCBI Taxonomy" id="1751056"/>
    <lineage>
        <taxon>Bacteria</taxon>
        <taxon>Pseudomonadati</taxon>
        <taxon>Bacteroidota</taxon>
        <taxon>Flavobacteriia</taxon>
        <taxon>Flavobacteriales</taxon>
        <taxon>Flavobacteriaceae</taxon>
        <taxon>Flavobacterium</taxon>
    </lineage>
</organism>
<dbReference type="EMBL" id="AP025183">
    <property type="protein sequence ID" value="BDB52530.1"/>
    <property type="molecule type" value="Genomic_DNA"/>
</dbReference>
<comment type="pathway">
    <text evidence="4">Lipid metabolism; malonyl-CoA biosynthesis; malonyl-CoA from acetyl-CoA: step 1/1.</text>
</comment>
<proteinExistence type="inferred from homology"/>
<keyword evidence="2 4" id="KW-0276">Fatty acid metabolism</keyword>
<protein>
    <recommendedName>
        <fullName evidence="4">Acetyl-coenzyme A carboxylase carboxyl transferase subunit beta</fullName>
        <shortName evidence="4">ACCase subunit beta</shortName>
        <shortName evidence="4">Acetyl-CoA carboxylase carboxyltransferase subunit beta</shortName>
        <ecNumber evidence="4">2.1.3.15</ecNumber>
    </recommendedName>
</protein>
<dbReference type="InterPro" id="IPR034733">
    <property type="entry name" value="AcCoA_carboxyl_beta"/>
</dbReference>
<name>A0ABN6KTS4_9FLAO</name>
<keyword evidence="3 4" id="KW-0275">Fatty acid biosynthesis</keyword>
<evidence type="ECO:0000313" key="6">
    <source>
        <dbReference type="EMBL" id="BDB52530.1"/>
    </source>
</evidence>
<dbReference type="GO" id="GO:0016740">
    <property type="term" value="F:transferase activity"/>
    <property type="evidence" value="ECO:0007669"/>
    <property type="project" value="UniProtKB-KW"/>
</dbReference>
<reference evidence="6 7" key="2">
    <citation type="journal article" date="2022" name="Microorganisms">
        <title>Complete Genome Sequences of Two Flavobacterium ammonificans Strains and a Flavobacterium ammoniigenes Strain of Ammonifying Bacterioplankton Isolated from Surface River Water.</title>
        <authorList>
            <person name="Suda W."/>
            <person name="Ogata Y."/>
            <person name="Shindo C."/>
            <person name="Watanabe K."/>
        </authorList>
    </citation>
    <scope>NUCLEOTIDE SEQUENCE [LARGE SCALE GENOMIC DNA]</scope>
    <source>
        <strain evidence="6 7">GENT11</strain>
    </source>
</reference>
<dbReference type="Proteomes" id="UP001319865">
    <property type="component" value="Chromosome"/>
</dbReference>
<dbReference type="SUPFAM" id="SSF52096">
    <property type="entry name" value="ClpP/crotonase"/>
    <property type="match status" value="1"/>
</dbReference>
<gene>
    <name evidence="4 6" type="primary">accD</name>
    <name evidence="6" type="ORF">GENT11_08420</name>
</gene>
<reference evidence="6 7" key="1">
    <citation type="journal article" date="2022" name="Int. J. Syst. Evol. Microbiol.">
        <title>Flavobacterium ammonificans sp. nov. and Flavobacterium ammoniigenes sp. nov., ammonifying bacteria isolated from surface river water.</title>
        <authorList>
            <person name="Watanabe K."/>
            <person name="Kitamura T."/>
            <person name="Ogata Y."/>
            <person name="Shindo C."/>
            <person name="Suda W."/>
        </authorList>
    </citation>
    <scope>NUCLEOTIDE SEQUENCE [LARGE SCALE GENOMIC DNA]</scope>
    <source>
        <strain evidence="6 7">GENT11</strain>
    </source>
</reference>
<dbReference type="Gene3D" id="3.90.226.10">
    <property type="entry name" value="2-enoyl-CoA Hydratase, Chain A, domain 1"/>
    <property type="match status" value="1"/>
</dbReference>
<dbReference type="HAMAP" id="MF_01395">
    <property type="entry name" value="AcetylCoA_CT_beta"/>
    <property type="match status" value="1"/>
</dbReference>
<keyword evidence="4" id="KW-0547">Nucleotide-binding</keyword>
<dbReference type="InterPro" id="IPR011762">
    <property type="entry name" value="COA_CT_N"/>
</dbReference>
<evidence type="ECO:0000256" key="2">
    <source>
        <dbReference type="ARBA" id="ARBA00022832"/>
    </source>
</evidence>
<evidence type="ECO:0000256" key="3">
    <source>
        <dbReference type="ARBA" id="ARBA00023160"/>
    </source>
</evidence>
<comment type="catalytic activity">
    <reaction evidence="4">
        <text>N(6)-carboxybiotinyl-L-lysyl-[protein] + acetyl-CoA = N(6)-biotinyl-L-lysyl-[protein] + malonyl-CoA</text>
        <dbReference type="Rhea" id="RHEA:54728"/>
        <dbReference type="Rhea" id="RHEA-COMP:10505"/>
        <dbReference type="Rhea" id="RHEA-COMP:10506"/>
        <dbReference type="ChEBI" id="CHEBI:57288"/>
        <dbReference type="ChEBI" id="CHEBI:57384"/>
        <dbReference type="ChEBI" id="CHEBI:83144"/>
        <dbReference type="ChEBI" id="CHEBI:83145"/>
        <dbReference type="EC" id="2.1.3.15"/>
    </reaction>
</comment>
<keyword evidence="4" id="KW-0443">Lipid metabolism</keyword>
<comment type="function">
    <text evidence="4">Component of the acetyl coenzyme A carboxylase (ACC) complex. Biotin carboxylase (BC) catalyzes the carboxylation of biotin on its carrier protein (BCCP) and then the CO(2) group is transferred by the transcarboxylase to acetyl-CoA to form malonyl-CoA.</text>
</comment>
<comment type="similarity">
    <text evidence="4">Belongs to the AccD/PCCB family.</text>
</comment>
<feature type="domain" description="CoA carboxyltransferase N-terminal" evidence="5">
    <location>
        <begin position="39"/>
        <end position="299"/>
    </location>
</feature>
<evidence type="ECO:0000256" key="4">
    <source>
        <dbReference type="HAMAP-Rule" id="MF_01395"/>
    </source>
</evidence>
<evidence type="ECO:0000256" key="1">
    <source>
        <dbReference type="ARBA" id="ARBA00022679"/>
    </source>
</evidence>
<dbReference type="PROSITE" id="PS50980">
    <property type="entry name" value="COA_CT_NTER"/>
    <property type="match status" value="1"/>
</dbReference>
<dbReference type="EC" id="2.1.3.15" evidence="4"/>
<keyword evidence="4" id="KW-0444">Lipid biosynthesis</keyword>
<keyword evidence="7" id="KW-1185">Reference proteome</keyword>